<protein>
    <recommendedName>
        <fullName evidence="1">non-specific serine/threonine protein kinase</fullName>
        <ecNumber evidence="1">2.7.11.1</ecNumber>
    </recommendedName>
</protein>
<dbReference type="SMART" id="SM00320">
    <property type="entry name" value="WD40"/>
    <property type="match status" value="5"/>
</dbReference>
<feature type="compositionally biased region" description="Low complexity" evidence="11">
    <location>
        <begin position="1005"/>
        <end position="1020"/>
    </location>
</feature>
<dbReference type="PROSITE" id="PS00108">
    <property type="entry name" value="PROTEIN_KINASE_ST"/>
    <property type="match status" value="1"/>
</dbReference>
<dbReference type="InterPro" id="IPR001680">
    <property type="entry name" value="WD40_rpt"/>
</dbReference>
<feature type="repeat" description="HEAT" evidence="9">
    <location>
        <begin position="493"/>
        <end position="516"/>
    </location>
</feature>
<dbReference type="Gene3D" id="2.130.10.10">
    <property type="entry name" value="YVTN repeat-like/Quinoprotein amine dehydrogenase"/>
    <property type="match status" value="3"/>
</dbReference>
<feature type="compositionally biased region" description="Polar residues" evidence="11">
    <location>
        <begin position="1619"/>
        <end position="1628"/>
    </location>
</feature>
<dbReference type="SUPFAM" id="SSF56112">
    <property type="entry name" value="Protein kinase-like (PK-like)"/>
    <property type="match status" value="1"/>
</dbReference>
<evidence type="ECO:0000256" key="2">
    <source>
        <dbReference type="ARBA" id="ARBA00022527"/>
    </source>
</evidence>
<evidence type="ECO:0000256" key="5">
    <source>
        <dbReference type="ARBA" id="ARBA00022737"/>
    </source>
</evidence>
<reference evidence="13 14" key="1">
    <citation type="journal article" date="2015" name="Front. Microbiol.">
        <title>Genome sequence of the plant growth promoting endophytic yeast Rhodotorula graminis WP1.</title>
        <authorList>
            <person name="Firrincieli A."/>
            <person name="Otillar R."/>
            <person name="Salamov A."/>
            <person name="Schmutz J."/>
            <person name="Khan Z."/>
            <person name="Redman R.S."/>
            <person name="Fleck N.D."/>
            <person name="Lindquist E."/>
            <person name="Grigoriev I.V."/>
            <person name="Doty S.L."/>
        </authorList>
    </citation>
    <scope>NUCLEOTIDE SEQUENCE [LARGE SCALE GENOMIC DNA]</scope>
    <source>
        <strain evidence="13 14">WP1</strain>
    </source>
</reference>
<feature type="compositionally biased region" description="Polar residues" evidence="11">
    <location>
        <begin position="352"/>
        <end position="375"/>
    </location>
</feature>
<evidence type="ECO:0000256" key="10">
    <source>
        <dbReference type="PROSITE-ProRule" id="PRU00221"/>
    </source>
</evidence>
<evidence type="ECO:0000256" key="7">
    <source>
        <dbReference type="ARBA" id="ARBA00022777"/>
    </source>
</evidence>
<keyword evidence="7" id="KW-0418">Kinase</keyword>
<evidence type="ECO:0000256" key="11">
    <source>
        <dbReference type="SAM" id="MobiDB-lite"/>
    </source>
</evidence>
<sequence length="1721" mass="185827">MGAAVSAPQAALSLPATGRAQPGTDPFFQELGGEVVYDKSMGSSRFLKSVRARHKSGALVVKVFVKPDPALSLKPFHRRIKVERDALVDCPNVLAYGRALETERAGYLMRQWVASNLYDRISTRPFLTSVEKRWIAFQLLTGLKHARERGISHGDIKTENVVVTTWNWAYLADFSSAFKPTFLPLDDPSAFSFYFDTSSRRTCYLAPERFYAAGSDTARKKDGLEFGKRDGKVTEAMDVFSLGCVLAELWMEGTPPFTLSQLFKYREGEYNLETYLAEIEDVEIRSLIRSMVSLDPSARLSFDDYLTQYRSTAFPDIFYTFLHPFLSSLNEPSSSPPPPAPTPHPVLPSSARPGTSTPAETASGGPQHQQQQTLLRTDADDRIERVWSEWEMIARYLDETVESQGAQDGEDGKARAEGARGEGIFPVRLHLPGQEGMVVDAGNASEDGPALVILSLVCANIRNCVRPASVLRALEILLALNRYLSDETRLDRLVPYLVSLLEDDVATVRSVALRALTQTLVLVRGITPSNVDVFPEYILPNTRPFSTDPEVLPRETYALCVAALAETAQRFLEMAEAMKGEGTFELQGLQQDFEGSPYAGNFDTRLQELHALIQDHVNPLLSDPSSAVKRALLVQVGNLCTFFGRLRANDAVLAHLVTYLNTRDWLLRAAWNERAVDVASCVGARSLEEYILPLISLSLADPEEFVVAKVLESLTILAERRLLAKGKMWELVGQVTGFLCHPNIWIREGAAAFLATVASLLGTTDKWCILYPTVKRLLRSDIKEITDLALLDNAREPLSRVVFEAAVSWASRSGKSHFWSLSRGSGGPTKGAPRDASVRTDEDHAQLERMRQLGMSVEDEYKLSAMREYVAKVAAARQGGPSRGYDSPDALTPTTSAANLQDLGIVPQTIFFSVLSADEMLNQARSRLQGQGGVDVGGSLSRRVSTASSDATGAGRPAASRRASSSQAPVDDLRRRLALGAHQMGGGTTSSMRSFQEEDGDGPDPSSRTPRSATPTTLAPGERLDLHRTVSQTSTAASEATATSATSSVSGATGAGPAKPRSRVRLNAVEVARAVPAVAEDSTNAMGLFDVEARYRASAGDADAASVMQDVVSQSPGQFRRSTSAREVPAPQRFVSTYEGNDPSIKQLLERTYLDSYREPLPELGPHVPVGIPRRKALRTSFPPRERTPSRPDGTLIAHLVEHTGPVTSIQVSPDHLFFVTGSDDGTVKVWDAMRLEKNVTSRSRQTFRQGGKVTAVCVLEHSHCVASASTTGTVWIHRVDVSLSGSMPRYSKPCLIRQYPLDEEGDHATCLASFNTDTTTNLVLGTSLSSIIVLDIRTMRALHTFANPRHFGPITALCLDRKHLWLVAATASGVLALWDLRFGLLLRSWSVGSRRVNQIAVHPVKGKGRWIVVAAEPDDASDPVVEPGKSRRGASSSAAGQGTVVAEVWDIDLGVKVDEFRVFSSQQAQAASASSSSRSNMFAGADEPASVAMQDATLDPAAAIEALLAASTAPKPASVGPAVGVGAASVAPVQPTIRALLLGADYSTQASTRPATALLVDPTAPTADGRSKDGRSASGEGGFLLTGGEDRKLRFWDLAKPSRSAVVSGLDADEEMPSYSTHTSTVRPTLYLESPSSAAPPSTSSSSTSSASRSSRAPSSSTSTAASAAPSRVHRSTLIANSQQQLLRAHQEAITALAVLDLPFRCVVSGDRAGVVRVFE</sequence>
<dbReference type="SUPFAM" id="SSF50978">
    <property type="entry name" value="WD40 repeat-like"/>
    <property type="match status" value="1"/>
</dbReference>
<dbReference type="Pfam" id="PF22956">
    <property type="entry name" value="VPS15-like_hel"/>
    <property type="match status" value="1"/>
</dbReference>
<dbReference type="GO" id="GO:0004674">
    <property type="term" value="F:protein serine/threonine kinase activity"/>
    <property type="evidence" value="ECO:0007669"/>
    <property type="project" value="UniProtKB-KW"/>
</dbReference>
<dbReference type="PROSITE" id="PS50082">
    <property type="entry name" value="WD_REPEATS_2"/>
    <property type="match status" value="2"/>
</dbReference>
<feature type="compositionally biased region" description="Pro residues" evidence="11">
    <location>
        <begin position="334"/>
        <end position="346"/>
    </location>
</feature>
<dbReference type="PROSITE" id="PS50077">
    <property type="entry name" value="HEAT_REPEAT"/>
    <property type="match status" value="1"/>
</dbReference>
<evidence type="ECO:0000256" key="3">
    <source>
        <dbReference type="ARBA" id="ARBA00022574"/>
    </source>
</evidence>
<dbReference type="InterPro" id="IPR015943">
    <property type="entry name" value="WD40/YVTN_repeat-like_dom_sf"/>
</dbReference>
<dbReference type="RefSeq" id="XP_018272419.1">
    <property type="nucleotide sequence ID" value="XM_018414098.1"/>
</dbReference>
<evidence type="ECO:0000313" key="14">
    <source>
        <dbReference type="Proteomes" id="UP000053890"/>
    </source>
</evidence>
<feature type="region of interest" description="Disordered" evidence="11">
    <location>
        <begin position="1420"/>
        <end position="1439"/>
    </location>
</feature>
<dbReference type="Gene3D" id="1.25.10.10">
    <property type="entry name" value="Leucine-rich Repeat Variant"/>
    <property type="match status" value="2"/>
</dbReference>
<dbReference type="SUPFAM" id="SSF48371">
    <property type="entry name" value="ARM repeat"/>
    <property type="match status" value="1"/>
</dbReference>
<dbReference type="InterPro" id="IPR000719">
    <property type="entry name" value="Prot_kinase_dom"/>
</dbReference>
<feature type="region of interest" description="Disordered" evidence="11">
    <location>
        <begin position="822"/>
        <end position="843"/>
    </location>
</feature>
<dbReference type="InterPro" id="IPR021133">
    <property type="entry name" value="HEAT_type_2"/>
</dbReference>
<dbReference type="InterPro" id="IPR036322">
    <property type="entry name" value="WD40_repeat_dom_sf"/>
</dbReference>
<dbReference type="FunFam" id="1.10.510.10:FF:000497">
    <property type="entry name" value="Phosphoinositide 3-kinase regulatory subunit"/>
    <property type="match status" value="1"/>
</dbReference>
<feature type="region of interest" description="Disordered" evidence="11">
    <location>
        <begin position="930"/>
        <end position="1061"/>
    </location>
</feature>
<evidence type="ECO:0000256" key="1">
    <source>
        <dbReference type="ARBA" id="ARBA00012513"/>
    </source>
</evidence>
<dbReference type="CDD" id="cd13980">
    <property type="entry name" value="STKc_Vps15"/>
    <property type="match status" value="1"/>
</dbReference>
<feature type="compositionally biased region" description="Low complexity" evidence="11">
    <location>
        <begin position="1029"/>
        <end position="1056"/>
    </location>
</feature>
<dbReference type="PROSITE" id="PS50294">
    <property type="entry name" value="WD_REPEATS_REGION"/>
    <property type="match status" value="1"/>
</dbReference>
<gene>
    <name evidence="13" type="ORF">RHOBADRAFT_42701</name>
</gene>
<feature type="region of interest" description="Disordered" evidence="11">
    <location>
        <begin position="1561"/>
        <end position="1585"/>
    </location>
</feature>
<feature type="region of interest" description="Disordered" evidence="11">
    <location>
        <begin position="329"/>
        <end position="378"/>
    </location>
</feature>
<keyword evidence="6" id="KW-0547">Nucleotide-binding</keyword>
<keyword evidence="5" id="KW-0677">Repeat</keyword>
<dbReference type="GO" id="GO:0016236">
    <property type="term" value="P:macroautophagy"/>
    <property type="evidence" value="ECO:0007669"/>
    <property type="project" value="InterPro"/>
</dbReference>
<dbReference type="Proteomes" id="UP000053890">
    <property type="component" value="Unassembled WGS sequence"/>
</dbReference>
<dbReference type="Pfam" id="PF00069">
    <property type="entry name" value="Pkinase"/>
    <property type="match status" value="1"/>
</dbReference>
<dbReference type="Gene3D" id="1.10.510.10">
    <property type="entry name" value="Transferase(Phosphotransferase) domain 1"/>
    <property type="match status" value="1"/>
</dbReference>
<dbReference type="InterPro" id="IPR055231">
    <property type="entry name" value="2AA_helical"/>
</dbReference>
<dbReference type="InterPro" id="IPR008271">
    <property type="entry name" value="Ser/Thr_kinase_AS"/>
</dbReference>
<feature type="repeat" description="WD" evidence="10">
    <location>
        <begin position="1200"/>
        <end position="1232"/>
    </location>
</feature>
<keyword evidence="14" id="KW-1185">Reference proteome</keyword>
<dbReference type="Pfam" id="PF00400">
    <property type="entry name" value="WD40"/>
    <property type="match status" value="1"/>
</dbReference>
<keyword evidence="3 10" id="KW-0853">WD repeat</keyword>
<dbReference type="OMA" id="ATNTCRI"/>
<dbReference type="InterPro" id="IPR016024">
    <property type="entry name" value="ARM-type_fold"/>
</dbReference>
<proteinExistence type="predicted"/>
<evidence type="ECO:0000256" key="6">
    <source>
        <dbReference type="ARBA" id="ARBA00022741"/>
    </source>
</evidence>
<dbReference type="SMART" id="SM00220">
    <property type="entry name" value="S_TKc"/>
    <property type="match status" value="1"/>
</dbReference>
<accession>A0A194S795</accession>
<evidence type="ECO:0000313" key="13">
    <source>
        <dbReference type="EMBL" id="KPV76370.1"/>
    </source>
</evidence>
<dbReference type="GO" id="GO:0071561">
    <property type="term" value="C:nucleus-vacuole junction"/>
    <property type="evidence" value="ECO:0007669"/>
    <property type="project" value="TreeGrafter"/>
</dbReference>
<evidence type="ECO:0000259" key="12">
    <source>
        <dbReference type="PROSITE" id="PS50011"/>
    </source>
</evidence>
<dbReference type="GO" id="GO:0005770">
    <property type="term" value="C:late endosome"/>
    <property type="evidence" value="ECO:0007669"/>
    <property type="project" value="TreeGrafter"/>
</dbReference>
<feature type="compositionally biased region" description="Basic and acidic residues" evidence="11">
    <location>
        <begin position="832"/>
        <end position="843"/>
    </location>
</feature>
<dbReference type="InterPro" id="IPR011009">
    <property type="entry name" value="Kinase-like_dom_sf"/>
</dbReference>
<keyword evidence="8" id="KW-0067">ATP-binding</keyword>
<keyword evidence="4" id="KW-0808">Transferase</keyword>
<dbReference type="OrthoDB" id="242910at2759"/>
<dbReference type="GO" id="GO:0034272">
    <property type="term" value="C:phosphatidylinositol 3-kinase complex, class III, type II"/>
    <property type="evidence" value="ECO:0007669"/>
    <property type="project" value="TreeGrafter"/>
</dbReference>
<evidence type="ECO:0000256" key="9">
    <source>
        <dbReference type="PROSITE-ProRule" id="PRU00103"/>
    </source>
</evidence>
<name>A0A194S795_RHOGW</name>
<dbReference type="GO" id="GO:0045324">
    <property type="term" value="P:late endosome to vacuole transport"/>
    <property type="evidence" value="ECO:0007669"/>
    <property type="project" value="InterPro"/>
</dbReference>
<dbReference type="GeneID" id="28974546"/>
<organism evidence="13 14">
    <name type="scientific">Rhodotorula graminis (strain WP1)</name>
    <dbReference type="NCBI Taxonomy" id="578459"/>
    <lineage>
        <taxon>Eukaryota</taxon>
        <taxon>Fungi</taxon>
        <taxon>Dikarya</taxon>
        <taxon>Basidiomycota</taxon>
        <taxon>Pucciniomycotina</taxon>
        <taxon>Microbotryomycetes</taxon>
        <taxon>Sporidiobolales</taxon>
        <taxon>Sporidiobolaceae</taxon>
        <taxon>Rhodotorula</taxon>
    </lineage>
</organism>
<feature type="domain" description="Protein kinase" evidence="12">
    <location>
        <begin position="35"/>
        <end position="326"/>
    </location>
</feature>
<dbReference type="PANTHER" id="PTHR17583:SF0">
    <property type="entry name" value="PHOSPHOINOSITIDE 3-KINASE REGULATORY SUBUNIT 4"/>
    <property type="match status" value="1"/>
</dbReference>
<dbReference type="EMBL" id="KQ474076">
    <property type="protein sequence ID" value="KPV76370.1"/>
    <property type="molecule type" value="Genomic_DNA"/>
</dbReference>
<dbReference type="InterPro" id="IPR011989">
    <property type="entry name" value="ARM-like"/>
</dbReference>
<dbReference type="PANTHER" id="PTHR17583">
    <property type="entry name" value="PHOSPHOINOSITIDE 3-KINASE REGULATORY SUBUNIT 4"/>
    <property type="match status" value="1"/>
</dbReference>
<dbReference type="InterPro" id="IPR045162">
    <property type="entry name" value="Vps15-like"/>
</dbReference>
<evidence type="ECO:0000256" key="8">
    <source>
        <dbReference type="ARBA" id="ARBA00022840"/>
    </source>
</evidence>
<dbReference type="GO" id="GO:0034271">
    <property type="term" value="C:phosphatidylinositol 3-kinase complex, class III, type I"/>
    <property type="evidence" value="ECO:0007669"/>
    <property type="project" value="TreeGrafter"/>
</dbReference>
<feature type="compositionally biased region" description="Low complexity" evidence="11">
    <location>
        <begin position="951"/>
        <end position="969"/>
    </location>
</feature>
<dbReference type="GO" id="GO:0006623">
    <property type="term" value="P:protein targeting to vacuole"/>
    <property type="evidence" value="ECO:0007669"/>
    <property type="project" value="TreeGrafter"/>
</dbReference>
<feature type="compositionally biased region" description="Low complexity" evidence="11">
    <location>
        <begin position="1635"/>
        <end position="1672"/>
    </location>
</feature>
<dbReference type="GO" id="GO:0005524">
    <property type="term" value="F:ATP binding"/>
    <property type="evidence" value="ECO:0007669"/>
    <property type="project" value="UniProtKB-KW"/>
</dbReference>
<dbReference type="STRING" id="578459.A0A194S795"/>
<keyword evidence="2" id="KW-0723">Serine/threonine-protein kinase</keyword>
<dbReference type="EC" id="2.7.11.1" evidence="1"/>
<dbReference type="PROSITE" id="PS50011">
    <property type="entry name" value="PROTEIN_KINASE_DOM"/>
    <property type="match status" value="1"/>
</dbReference>
<feature type="region of interest" description="Disordered" evidence="11">
    <location>
        <begin position="1608"/>
        <end position="1675"/>
    </location>
</feature>
<evidence type="ECO:0000256" key="4">
    <source>
        <dbReference type="ARBA" id="ARBA00022679"/>
    </source>
</evidence>
<feature type="repeat" description="WD" evidence="10">
    <location>
        <begin position="1581"/>
        <end position="1607"/>
    </location>
</feature>